<sequence>MGESGPDGPLGEVVAALAAGRTAAQVVDAQGRLAWVSEQMQLLAGVAESTDLGLGRHLDEVLEREVWFDLLTAEAAETLRRELHPRLEDPTSTPLWVLSLDLRIGGRHRGVGMLGVTLRHPDGSPLGAVLIYAPLLPARVLALVSEGDEAMFTRMADLSAPAQRPAAVVFADIDGSGPLSRRLPTPVYFELIRGVTTAFDELVARHGGIVGKHAGDGASAYFLRDGHGSDAAAAGAALRVVQELPDVVAAVVADLAETGADVRVEDCRMNVGAHWGSDLFIGQIVTGGRLEVTALGDEVNECARVEQVATGGQRLVTKNLVERLDEGAAAELGLRPRGLTYRVLADLTRDGGAAGGKAERDAGSLAVHDLG</sequence>
<gene>
    <name evidence="4" type="ORF">ACFPK1_09910</name>
</gene>
<dbReference type="PROSITE" id="PS50125">
    <property type="entry name" value="GUANYLATE_CYCLASE_2"/>
    <property type="match status" value="1"/>
</dbReference>
<dbReference type="Proteomes" id="UP001596175">
    <property type="component" value="Unassembled WGS sequence"/>
</dbReference>
<dbReference type="CDD" id="cd07302">
    <property type="entry name" value="CHD"/>
    <property type="match status" value="1"/>
</dbReference>
<dbReference type="InterPro" id="IPR029787">
    <property type="entry name" value="Nucleotide_cyclase"/>
</dbReference>
<dbReference type="Pfam" id="PF00211">
    <property type="entry name" value="Guanylate_cyc"/>
    <property type="match status" value="1"/>
</dbReference>
<dbReference type="RefSeq" id="WP_378020752.1">
    <property type="nucleotide sequence ID" value="NZ_JBHSKG010000004.1"/>
</dbReference>
<accession>A0ABV9ZCS6</accession>
<evidence type="ECO:0000259" key="3">
    <source>
        <dbReference type="PROSITE" id="PS50125"/>
    </source>
</evidence>
<dbReference type="Gene3D" id="3.30.70.1230">
    <property type="entry name" value="Nucleotide cyclase"/>
    <property type="match status" value="1"/>
</dbReference>
<dbReference type="PANTHER" id="PTHR43081:SF1">
    <property type="entry name" value="ADENYLATE CYCLASE, TERMINAL-DIFFERENTIATION SPECIFIC"/>
    <property type="match status" value="1"/>
</dbReference>
<comment type="caution">
    <text evidence="4">The sequence shown here is derived from an EMBL/GenBank/DDBJ whole genome shotgun (WGS) entry which is preliminary data.</text>
</comment>
<dbReference type="EMBL" id="JBHSKG010000004">
    <property type="protein sequence ID" value="MFC5138545.1"/>
    <property type="molecule type" value="Genomic_DNA"/>
</dbReference>
<evidence type="ECO:0000256" key="2">
    <source>
        <dbReference type="SAM" id="MobiDB-lite"/>
    </source>
</evidence>
<dbReference type="InterPro" id="IPR001054">
    <property type="entry name" value="A/G_cyclase"/>
</dbReference>
<feature type="domain" description="Guanylate cyclase" evidence="3">
    <location>
        <begin position="167"/>
        <end position="306"/>
    </location>
</feature>
<dbReference type="InterPro" id="IPR050697">
    <property type="entry name" value="Adenylyl/Guanylyl_Cyclase_3/4"/>
</dbReference>
<protein>
    <submittedName>
        <fullName evidence="4">Adenylate/guanylate cyclase domain-containing protein</fullName>
    </submittedName>
</protein>
<keyword evidence="5" id="KW-1185">Reference proteome</keyword>
<proteinExistence type="inferred from homology"/>
<evidence type="ECO:0000256" key="1">
    <source>
        <dbReference type="ARBA" id="ARBA00005381"/>
    </source>
</evidence>
<organism evidence="4 5">
    <name type="scientific">Actinomycetospora rhizophila</name>
    <dbReference type="NCBI Taxonomy" id="1416876"/>
    <lineage>
        <taxon>Bacteria</taxon>
        <taxon>Bacillati</taxon>
        <taxon>Actinomycetota</taxon>
        <taxon>Actinomycetes</taxon>
        <taxon>Pseudonocardiales</taxon>
        <taxon>Pseudonocardiaceae</taxon>
        <taxon>Actinomycetospora</taxon>
    </lineage>
</organism>
<dbReference type="PANTHER" id="PTHR43081">
    <property type="entry name" value="ADENYLATE CYCLASE, TERMINAL-DIFFERENTIATION SPECIFIC-RELATED"/>
    <property type="match status" value="1"/>
</dbReference>
<name>A0ABV9ZCS6_9PSEU</name>
<feature type="region of interest" description="Disordered" evidence="2">
    <location>
        <begin position="351"/>
        <end position="371"/>
    </location>
</feature>
<reference evidence="5" key="1">
    <citation type="journal article" date="2019" name="Int. J. Syst. Evol. Microbiol.">
        <title>The Global Catalogue of Microorganisms (GCM) 10K type strain sequencing project: providing services to taxonomists for standard genome sequencing and annotation.</title>
        <authorList>
            <consortium name="The Broad Institute Genomics Platform"/>
            <consortium name="The Broad Institute Genome Sequencing Center for Infectious Disease"/>
            <person name="Wu L."/>
            <person name="Ma J."/>
        </authorList>
    </citation>
    <scope>NUCLEOTIDE SEQUENCE [LARGE SCALE GENOMIC DNA]</scope>
    <source>
        <strain evidence="5">XZYJ18</strain>
    </source>
</reference>
<evidence type="ECO:0000313" key="5">
    <source>
        <dbReference type="Proteomes" id="UP001596175"/>
    </source>
</evidence>
<dbReference type="SUPFAM" id="SSF55073">
    <property type="entry name" value="Nucleotide cyclase"/>
    <property type="match status" value="1"/>
</dbReference>
<evidence type="ECO:0000313" key="4">
    <source>
        <dbReference type="EMBL" id="MFC5138545.1"/>
    </source>
</evidence>
<comment type="similarity">
    <text evidence="1">Belongs to the adenylyl cyclase class-3 family.</text>
</comment>